<gene>
    <name evidence="3" type="ORF">D915_007720</name>
</gene>
<evidence type="ECO:0000313" key="4">
    <source>
        <dbReference type="Proteomes" id="UP000230066"/>
    </source>
</evidence>
<organism evidence="3 4">
    <name type="scientific">Fasciola hepatica</name>
    <name type="common">Liver fluke</name>
    <dbReference type="NCBI Taxonomy" id="6192"/>
    <lineage>
        <taxon>Eukaryota</taxon>
        <taxon>Metazoa</taxon>
        <taxon>Spiralia</taxon>
        <taxon>Lophotrochozoa</taxon>
        <taxon>Platyhelminthes</taxon>
        <taxon>Trematoda</taxon>
        <taxon>Digenea</taxon>
        <taxon>Plagiorchiida</taxon>
        <taxon>Echinostomata</taxon>
        <taxon>Echinostomatoidea</taxon>
        <taxon>Fasciolidae</taxon>
        <taxon>Fasciola</taxon>
    </lineage>
</organism>
<feature type="region of interest" description="Disordered" evidence="1">
    <location>
        <begin position="474"/>
        <end position="493"/>
    </location>
</feature>
<evidence type="ECO:0000259" key="2">
    <source>
        <dbReference type="PROSITE" id="PS50011"/>
    </source>
</evidence>
<reference evidence="3" key="1">
    <citation type="submission" date="2019-03" db="EMBL/GenBank/DDBJ databases">
        <title>Improved annotation for the trematode Fasciola hepatica.</title>
        <authorList>
            <person name="Choi Y.-J."/>
            <person name="Martin J."/>
            <person name="Mitreva M."/>
        </authorList>
    </citation>
    <scope>NUCLEOTIDE SEQUENCE [LARGE SCALE GENOMIC DNA]</scope>
</reference>
<dbReference type="EMBL" id="JXXN02003857">
    <property type="protein sequence ID" value="THD21092.1"/>
    <property type="molecule type" value="Genomic_DNA"/>
</dbReference>
<feature type="region of interest" description="Disordered" evidence="1">
    <location>
        <begin position="1"/>
        <end position="57"/>
    </location>
</feature>
<dbReference type="SUPFAM" id="SSF56112">
    <property type="entry name" value="Protein kinase-like (PK-like)"/>
    <property type="match status" value="1"/>
</dbReference>
<feature type="compositionally biased region" description="Polar residues" evidence="1">
    <location>
        <begin position="1178"/>
        <end position="1202"/>
    </location>
</feature>
<dbReference type="Gene3D" id="3.30.200.20">
    <property type="entry name" value="Phosphorylase Kinase, domain 1"/>
    <property type="match status" value="1"/>
</dbReference>
<feature type="compositionally biased region" description="Acidic residues" evidence="1">
    <location>
        <begin position="35"/>
        <end position="48"/>
    </location>
</feature>
<proteinExistence type="predicted"/>
<accession>A0A4E0RUQ9</accession>
<feature type="region of interest" description="Disordered" evidence="1">
    <location>
        <begin position="1266"/>
        <end position="1313"/>
    </location>
</feature>
<feature type="compositionally biased region" description="Basic and acidic residues" evidence="1">
    <location>
        <begin position="1"/>
        <end position="11"/>
    </location>
</feature>
<feature type="region of interest" description="Disordered" evidence="1">
    <location>
        <begin position="523"/>
        <end position="581"/>
    </location>
</feature>
<dbReference type="InterPro" id="IPR011009">
    <property type="entry name" value="Kinase-like_dom_sf"/>
</dbReference>
<dbReference type="Gene3D" id="1.10.510.10">
    <property type="entry name" value="Transferase(Phosphotransferase) domain 1"/>
    <property type="match status" value="1"/>
</dbReference>
<feature type="compositionally biased region" description="Polar residues" evidence="1">
    <location>
        <begin position="1266"/>
        <end position="1280"/>
    </location>
</feature>
<name>A0A4E0RUQ9_FASHE</name>
<dbReference type="GO" id="GO:0004672">
    <property type="term" value="F:protein kinase activity"/>
    <property type="evidence" value="ECO:0007669"/>
    <property type="project" value="InterPro"/>
</dbReference>
<feature type="compositionally biased region" description="Basic and acidic residues" evidence="1">
    <location>
        <begin position="695"/>
        <end position="706"/>
    </location>
</feature>
<evidence type="ECO:0000256" key="1">
    <source>
        <dbReference type="SAM" id="MobiDB-lite"/>
    </source>
</evidence>
<feature type="compositionally biased region" description="Acidic residues" evidence="1">
    <location>
        <begin position="707"/>
        <end position="739"/>
    </location>
</feature>
<feature type="region of interest" description="Disordered" evidence="1">
    <location>
        <begin position="1135"/>
        <end position="1236"/>
    </location>
</feature>
<dbReference type="InterPro" id="IPR050588">
    <property type="entry name" value="WNK_Ser-Thr_kinase"/>
</dbReference>
<dbReference type="GO" id="GO:0005524">
    <property type="term" value="F:ATP binding"/>
    <property type="evidence" value="ECO:0007669"/>
    <property type="project" value="InterPro"/>
</dbReference>
<dbReference type="Pfam" id="PF00069">
    <property type="entry name" value="Pkinase"/>
    <property type="match status" value="1"/>
</dbReference>
<sequence length="1313" mass="142473">MDSELKQHEPENETPLEVSSAAEGTSQQDTSDRKDDDEEEEEEEEEDKIVEKSHNSRFHKRNKRFPKQIEGVDNAFIAIEPKSGKEVIWNECILSEKKTDKENRYLSIIKKLKKSSHPFLARFLDAWVSKSEDGSRKLVFITERLDECSLKQFLCNSAKNNRLWKRHVGQILSVLMFLHRLGITHGNLSKESIYYQNSGNLRVGPFALGGCLDHKSLSADIYALGVVALEIAIWTPTEFPQSLPLTERCQQMIAKLEDCSQRDFIEVCLDSNINARHKMKRLINHPAVTEVPILKLLSAKVIVENMKSLTNEDCPAAEQTGFTTLLKDYLSHYEDETIIVDVHFPHDNVVNSRSWKDFRSNFTLTSKFLEDFKNGFYPLFGCRWNWATDQEDDEESLVGGTATANGVSVSNISGGGLHRVESAAAPSLAHSTGTSTVPSACVSRKHSNVTRATDSIQGTHLVLESEKEILETKPAIGAQGGRSTSLGEYPGSRQPAVIGRVRQSDGSVGQFQVTMAGVLARKPSKDGSVRLPGASGTPAPSVPDGALSEVPLDSAGHSPPPVITKSGVSSSVEAPSGSVELPKMSGAQANVASLRRSVSPASCAPTADGSEKAALTASTDAGLHDMLSTVDLKPAVVGGASLTTEQLDTSALGVVREAGSLPDLSRITSAPEVQPADIPKWVTVTGTPLGSDAVKSARSDAGRNPEEEGGLDEEKEDEEEEEEEDEDDDDDEDEEEDDDEKKVVDTLERFEPQTVHVVAPERAPNHPALFTHCQYFYIGAGRWQVYVQMWFVEDRLKREAYVQVFDYEWHDYERVADLFEASRCLNPVDRPSLVRLLSLARHNCALIDGDLQFPGPLTTRPSNFDVFELHEKLTALRLHQQAREQLQRDSLNQDGGQAPDSTHDPSLSTSGLDTGQPSSLPAEKDSVPLITGHDGFDATDARPAAADDVPACADHVAQLQEHQRIQNHPGRVTTPPRVQPTAPTEPDPPKEPSRARVDVPGSTNTLFLDVGALAPRNAYCALCDTHEYLHHVDLPAYLISPCYHCREWLAREAKITPEILLDLHLRHSIPWPAFLQARFNLPPDGRSIEELIAYDCRWRSRQPCRCLVSSGGPLLPPCVEFPWLCPSASTTSWDVAAGSSGAPATQSSQPAVVSNNTAPAAEPNATEPVSTPLHSEASAAQTNEAITNVVPSESKQSVSESKAASGPAATQPEGNVATVTAVSGSSTSRSTLPCAHRHPRGAPTTCCHGIQFPLIGVTAGGTHCHQNQPVHNSPPTSQPETCPATAAATGHGATAPSNIGRTQPAPLVTNGVA</sequence>
<dbReference type="InterPro" id="IPR000719">
    <property type="entry name" value="Prot_kinase_dom"/>
</dbReference>
<evidence type="ECO:0000313" key="3">
    <source>
        <dbReference type="EMBL" id="THD21092.1"/>
    </source>
</evidence>
<protein>
    <submittedName>
        <fullName evidence="3">Nuclear receptor binding protein</fullName>
    </submittedName>
</protein>
<dbReference type="SMART" id="SM00220">
    <property type="entry name" value="S_TKc"/>
    <property type="match status" value="1"/>
</dbReference>
<feature type="compositionally biased region" description="Low complexity" evidence="1">
    <location>
        <begin position="1284"/>
        <end position="1295"/>
    </location>
</feature>
<dbReference type="Proteomes" id="UP000230066">
    <property type="component" value="Unassembled WGS sequence"/>
</dbReference>
<feature type="region of interest" description="Disordered" evidence="1">
    <location>
        <begin position="962"/>
        <end position="1000"/>
    </location>
</feature>
<keyword evidence="3" id="KW-0675">Receptor</keyword>
<feature type="region of interest" description="Disordered" evidence="1">
    <location>
        <begin position="681"/>
        <end position="745"/>
    </location>
</feature>
<feature type="compositionally biased region" description="Low complexity" evidence="1">
    <location>
        <begin position="1216"/>
        <end position="1231"/>
    </location>
</feature>
<keyword evidence="4" id="KW-1185">Reference proteome</keyword>
<feature type="compositionally biased region" description="Basic and acidic residues" evidence="1">
    <location>
        <begin position="987"/>
        <end position="997"/>
    </location>
</feature>
<dbReference type="PANTHER" id="PTHR13902">
    <property type="entry name" value="SERINE/THREONINE-PROTEIN KINASE WNK WITH NO LYSINE -RELATED"/>
    <property type="match status" value="1"/>
</dbReference>
<comment type="caution">
    <text evidence="3">The sequence shown here is derived from an EMBL/GenBank/DDBJ whole genome shotgun (WGS) entry which is preliminary data.</text>
</comment>
<feature type="compositionally biased region" description="Polar residues" evidence="1">
    <location>
        <begin position="904"/>
        <end position="919"/>
    </location>
</feature>
<feature type="compositionally biased region" description="Polar residues" evidence="1">
    <location>
        <begin position="1142"/>
        <end position="1154"/>
    </location>
</feature>
<feature type="region of interest" description="Disordered" evidence="1">
    <location>
        <begin position="883"/>
        <end position="941"/>
    </location>
</feature>
<feature type="domain" description="Protein kinase" evidence="2">
    <location>
        <begin position="43"/>
        <end position="288"/>
    </location>
</feature>
<dbReference type="PROSITE" id="PS50011">
    <property type="entry name" value="PROTEIN_KINASE_DOM"/>
    <property type="match status" value="1"/>
</dbReference>
<feature type="compositionally biased region" description="Low complexity" evidence="1">
    <location>
        <begin position="1155"/>
        <end position="1168"/>
    </location>
</feature>